<dbReference type="AlphaFoldDB" id="A0A2V3HRD8"/>
<dbReference type="Gene3D" id="1.10.246.90">
    <property type="entry name" value="Nop domain"/>
    <property type="match status" value="1"/>
</dbReference>
<dbReference type="InterPro" id="IPR036070">
    <property type="entry name" value="Nop_dom_sf"/>
</dbReference>
<dbReference type="SUPFAM" id="SSF89124">
    <property type="entry name" value="Nop domain"/>
    <property type="match status" value="1"/>
</dbReference>
<dbReference type="PROSITE" id="PS51358">
    <property type="entry name" value="NOP"/>
    <property type="match status" value="1"/>
</dbReference>
<name>A0A2V3HRD8_9ARCH</name>
<protein>
    <recommendedName>
        <fullName evidence="1">Nop domain-containing protein</fullName>
    </recommendedName>
</protein>
<dbReference type="GO" id="GO:0000398">
    <property type="term" value="P:mRNA splicing, via spliceosome"/>
    <property type="evidence" value="ECO:0007669"/>
    <property type="project" value="InterPro"/>
</dbReference>
<dbReference type="InterPro" id="IPR042239">
    <property type="entry name" value="Nop_C"/>
</dbReference>
<accession>A0A2V3HRD8</accession>
<reference evidence="2 3" key="1">
    <citation type="journal article" date="2015" name="Nat. Commun.">
        <title>Genomic and transcriptomic evidence for scavenging of diverse organic compounds by widespread deep-sea archaea.</title>
        <authorList>
            <person name="Li M."/>
            <person name="Baker B.J."/>
            <person name="Anantharaman K."/>
            <person name="Jain S."/>
            <person name="Breier J.A."/>
            <person name="Dick G.J."/>
        </authorList>
    </citation>
    <scope>NUCLEOTIDE SEQUENCE [LARGE SCALE GENOMIC DNA]</scope>
    <source>
        <strain evidence="2">Cayman_51_deep</strain>
    </source>
</reference>
<dbReference type="PANTHER" id="PTHR13904:SF0">
    <property type="entry name" value="U4_U6 SMALL NUCLEAR RIBONUCLEOPROTEIN PRP31"/>
    <property type="match status" value="1"/>
</dbReference>
<comment type="caution">
    <text evidence="2">The sequence shown here is derived from an EMBL/GenBank/DDBJ whole genome shotgun (WGS) entry which is preliminary data.</text>
</comment>
<organism evidence="2 3">
    <name type="scientific">Candidatus Thalassarchaeum betae</name>
    <dbReference type="NCBI Taxonomy" id="2599289"/>
    <lineage>
        <taxon>Archaea</taxon>
        <taxon>Methanobacteriati</taxon>
        <taxon>Thermoplasmatota</taxon>
        <taxon>Candidatus Poseidoniia</taxon>
        <taxon>Candidatus Poseidoniales</taxon>
        <taxon>Candidatus Thalassarchaeaceae</taxon>
        <taxon>Candidatus Thalassarchaeum</taxon>
    </lineage>
</organism>
<feature type="domain" description="Nop" evidence="1">
    <location>
        <begin position="210"/>
        <end position="325"/>
    </location>
</feature>
<dbReference type="InterPro" id="IPR002687">
    <property type="entry name" value="Nop_dom"/>
</dbReference>
<evidence type="ECO:0000259" key="1">
    <source>
        <dbReference type="PROSITE" id="PS51358"/>
    </source>
</evidence>
<dbReference type="Pfam" id="PF01798">
    <property type="entry name" value="Nop"/>
    <property type="match status" value="1"/>
</dbReference>
<evidence type="ECO:0000313" key="2">
    <source>
        <dbReference type="EMBL" id="PXF21697.1"/>
    </source>
</evidence>
<sequence>MRIHFDWRLARAIDSDGNVVDELDWSSKRSVGALADRLAELQSGRLSPEARTLAERFADAEADHLGAMSDSGWPELDEDEQALFSEATDRLARRGVADAAADFDRRLDMLSSAASELRASWTTSEARCVEWAGLFLAELDLDGQRREIPCAVAEAGSIDEAAEALGISAPEHKPSSAEWEALRGHARGVVELTGRLETAEDATRELAREYVPTLSRVVGPLGAAKMIVLAGGRERLARMPSGSLQVLGASSAMAAHRRGAPPPKHSPTLFSLPQISKAPRWVRGKIARFMAGKCSIAVRVDHFDGEPWDEEQIAEINRECENIRNRFPKPPKRG</sequence>
<dbReference type="EMBL" id="PSPG01000006">
    <property type="protein sequence ID" value="PXF21697.1"/>
    <property type="molecule type" value="Genomic_DNA"/>
</dbReference>
<gene>
    <name evidence="2" type="ORF">CXX69_03580</name>
</gene>
<dbReference type="Proteomes" id="UP000248161">
    <property type="component" value="Unassembled WGS sequence"/>
</dbReference>
<dbReference type="InterPro" id="IPR027105">
    <property type="entry name" value="Prp31"/>
</dbReference>
<evidence type="ECO:0000313" key="3">
    <source>
        <dbReference type="Proteomes" id="UP000248161"/>
    </source>
</evidence>
<dbReference type="PANTHER" id="PTHR13904">
    <property type="entry name" value="PRE-MRNA SPLICING FACTOR PRP31"/>
    <property type="match status" value="1"/>
</dbReference>
<proteinExistence type="predicted"/>